<comment type="similarity">
    <text evidence="2">Belongs to the mitochondrion-specific ribosomal protein mL53 family.</text>
</comment>
<keyword evidence="3" id="KW-0809">Transit peptide</keyword>
<dbReference type="CTD" id="116540"/>
<proteinExistence type="inferred from homology"/>
<evidence type="ECO:0000313" key="10">
    <source>
        <dbReference type="RefSeq" id="XP_020643202.1"/>
    </source>
</evidence>
<dbReference type="Pfam" id="PF10780">
    <property type="entry name" value="MRP_L53"/>
    <property type="match status" value="1"/>
</dbReference>
<dbReference type="KEGG" id="pvt:110075885"/>
<keyword evidence="5" id="KW-0496">Mitochondrion</keyword>
<name>A0A6J0T3K4_9SAUR</name>
<sequence length="104" mass="11927">MARPFAHKAGVSLKWVKSISVRFCPFESNVESTRHFLECVFARKAYKTNMNCDVKTEVRHDGSEPIIDVTFVDGEKLIMKAANLTIRDMLDVFKSKCELRDLKS</sequence>
<dbReference type="InterPro" id="IPR019716">
    <property type="entry name" value="Ribosomal_mL53"/>
</dbReference>
<evidence type="ECO:0000256" key="2">
    <source>
        <dbReference type="ARBA" id="ARBA00005557"/>
    </source>
</evidence>
<dbReference type="OrthoDB" id="6618793at2759"/>
<evidence type="ECO:0000256" key="8">
    <source>
        <dbReference type="ARBA" id="ARBA00042721"/>
    </source>
</evidence>
<gene>
    <name evidence="10" type="primary">MRPL53</name>
</gene>
<evidence type="ECO:0000256" key="3">
    <source>
        <dbReference type="ARBA" id="ARBA00022946"/>
    </source>
</evidence>
<keyword evidence="6" id="KW-0687">Ribonucleoprotein</keyword>
<dbReference type="GO" id="GO:0005762">
    <property type="term" value="C:mitochondrial large ribosomal subunit"/>
    <property type="evidence" value="ECO:0007669"/>
    <property type="project" value="TreeGrafter"/>
</dbReference>
<dbReference type="AlphaFoldDB" id="A0A6J0T3K4"/>
<keyword evidence="4" id="KW-0689">Ribosomal protein</keyword>
<evidence type="ECO:0000256" key="6">
    <source>
        <dbReference type="ARBA" id="ARBA00023274"/>
    </source>
</evidence>
<keyword evidence="9" id="KW-1185">Reference proteome</keyword>
<evidence type="ECO:0000256" key="4">
    <source>
        <dbReference type="ARBA" id="ARBA00022980"/>
    </source>
</evidence>
<dbReference type="Proteomes" id="UP001652642">
    <property type="component" value="Chromosome 4"/>
</dbReference>
<evidence type="ECO:0000256" key="7">
    <source>
        <dbReference type="ARBA" id="ARBA00035180"/>
    </source>
</evidence>
<accession>A0A6J0T3K4</accession>
<dbReference type="InterPro" id="IPR052473">
    <property type="entry name" value="mtLSU_mL53"/>
</dbReference>
<dbReference type="PANTHER" id="PTHR33618:SF1">
    <property type="entry name" value="LARGE RIBOSOMAL SUBUNIT PROTEIN ML53"/>
    <property type="match status" value="1"/>
</dbReference>
<dbReference type="InParanoid" id="A0A6J0T3K4"/>
<dbReference type="GeneID" id="110075885"/>
<dbReference type="FunCoup" id="A0A6J0T3K4">
    <property type="interactions" value="144"/>
</dbReference>
<dbReference type="PANTHER" id="PTHR33618">
    <property type="entry name" value="39S RIBOSOMAL PROTEIN L53, MITOCHONDRIAL"/>
    <property type="match status" value="1"/>
</dbReference>
<dbReference type="Gene3D" id="3.40.30.10">
    <property type="entry name" value="Glutaredoxin"/>
    <property type="match status" value="1"/>
</dbReference>
<organism evidence="9 10">
    <name type="scientific">Pogona vitticeps</name>
    <name type="common">central bearded dragon</name>
    <dbReference type="NCBI Taxonomy" id="103695"/>
    <lineage>
        <taxon>Eukaryota</taxon>
        <taxon>Metazoa</taxon>
        <taxon>Chordata</taxon>
        <taxon>Craniata</taxon>
        <taxon>Vertebrata</taxon>
        <taxon>Euteleostomi</taxon>
        <taxon>Lepidosauria</taxon>
        <taxon>Squamata</taxon>
        <taxon>Bifurcata</taxon>
        <taxon>Unidentata</taxon>
        <taxon>Episquamata</taxon>
        <taxon>Toxicofera</taxon>
        <taxon>Iguania</taxon>
        <taxon>Acrodonta</taxon>
        <taxon>Agamidae</taxon>
        <taxon>Amphibolurinae</taxon>
        <taxon>Pogona</taxon>
    </lineage>
</organism>
<dbReference type="RefSeq" id="XP_020643202.1">
    <property type="nucleotide sequence ID" value="XM_020787543.2"/>
</dbReference>
<evidence type="ECO:0000256" key="1">
    <source>
        <dbReference type="ARBA" id="ARBA00004173"/>
    </source>
</evidence>
<evidence type="ECO:0000256" key="5">
    <source>
        <dbReference type="ARBA" id="ARBA00023128"/>
    </source>
</evidence>
<reference evidence="10" key="1">
    <citation type="submission" date="2025-08" db="UniProtKB">
        <authorList>
            <consortium name="RefSeq"/>
        </authorList>
    </citation>
    <scope>IDENTIFICATION</scope>
</reference>
<protein>
    <recommendedName>
        <fullName evidence="7">Large ribosomal subunit protein mL53</fullName>
    </recommendedName>
    <alternativeName>
        <fullName evidence="8">39S ribosomal protein L53, mitochondrial</fullName>
    </alternativeName>
</protein>
<evidence type="ECO:0000313" key="9">
    <source>
        <dbReference type="Proteomes" id="UP001652642"/>
    </source>
</evidence>
<comment type="subcellular location">
    <subcellularLocation>
        <location evidence="1">Mitochondrion</location>
    </subcellularLocation>
</comment>